<protein>
    <submittedName>
        <fullName evidence="1">Uncharacterized protein</fullName>
    </submittedName>
</protein>
<name>A0A5C3M152_9AGAR</name>
<accession>A0A5C3M152</accession>
<dbReference type="AlphaFoldDB" id="A0A5C3M152"/>
<gene>
    <name evidence="1" type="ORF">BDQ12DRAFT_726586</name>
</gene>
<dbReference type="EMBL" id="ML213628">
    <property type="protein sequence ID" value="TFK34721.1"/>
    <property type="molecule type" value="Genomic_DNA"/>
</dbReference>
<proteinExistence type="predicted"/>
<keyword evidence="2" id="KW-1185">Reference proteome</keyword>
<evidence type="ECO:0000313" key="2">
    <source>
        <dbReference type="Proteomes" id="UP000308652"/>
    </source>
</evidence>
<evidence type="ECO:0000313" key="1">
    <source>
        <dbReference type="EMBL" id="TFK34721.1"/>
    </source>
</evidence>
<reference evidence="1 2" key="1">
    <citation type="journal article" date="2019" name="Nat. Ecol. Evol.">
        <title>Megaphylogeny resolves global patterns of mushroom evolution.</title>
        <authorList>
            <person name="Varga T."/>
            <person name="Krizsan K."/>
            <person name="Foldi C."/>
            <person name="Dima B."/>
            <person name="Sanchez-Garcia M."/>
            <person name="Sanchez-Ramirez S."/>
            <person name="Szollosi G.J."/>
            <person name="Szarkandi J.G."/>
            <person name="Papp V."/>
            <person name="Albert L."/>
            <person name="Andreopoulos W."/>
            <person name="Angelini C."/>
            <person name="Antonin V."/>
            <person name="Barry K.W."/>
            <person name="Bougher N.L."/>
            <person name="Buchanan P."/>
            <person name="Buyck B."/>
            <person name="Bense V."/>
            <person name="Catcheside P."/>
            <person name="Chovatia M."/>
            <person name="Cooper J."/>
            <person name="Damon W."/>
            <person name="Desjardin D."/>
            <person name="Finy P."/>
            <person name="Geml J."/>
            <person name="Haridas S."/>
            <person name="Hughes K."/>
            <person name="Justo A."/>
            <person name="Karasinski D."/>
            <person name="Kautmanova I."/>
            <person name="Kiss B."/>
            <person name="Kocsube S."/>
            <person name="Kotiranta H."/>
            <person name="LaButti K.M."/>
            <person name="Lechner B.E."/>
            <person name="Liimatainen K."/>
            <person name="Lipzen A."/>
            <person name="Lukacs Z."/>
            <person name="Mihaltcheva S."/>
            <person name="Morgado L.N."/>
            <person name="Niskanen T."/>
            <person name="Noordeloos M.E."/>
            <person name="Ohm R.A."/>
            <person name="Ortiz-Santana B."/>
            <person name="Ovrebo C."/>
            <person name="Racz N."/>
            <person name="Riley R."/>
            <person name="Savchenko A."/>
            <person name="Shiryaev A."/>
            <person name="Soop K."/>
            <person name="Spirin V."/>
            <person name="Szebenyi C."/>
            <person name="Tomsovsky M."/>
            <person name="Tulloss R.E."/>
            <person name="Uehling J."/>
            <person name="Grigoriev I.V."/>
            <person name="Vagvolgyi C."/>
            <person name="Papp T."/>
            <person name="Martin F.M."/>
            <person name="Miettinen O."/>
            <person name="Hibbett D.S."/>
            <person name="Nagy L.G."/>
        </authorList>
    </citation>
    <scope>NUCLEOTIDE SEQUENCE [LARGE SCALE GENOMIC DNA]</scope>
    <source>
        <strain evidence="1 2">CBS 166.37</strain>
    </source>
</reference>
<sequence>MSDWEAKHKPECGKIGHIELETFYPMFASLNETAHQYDGMPLHFPLTHRIINIPTPSVESVVFPDESAIKLVFLGNVILMEQMSSEKWQLIAASFKVRSKLLRRIFREGYVLPGVLSARRQDTKQIRLQYHHSPVTHFGIAKGTVEVKLLDQLAYFDIDNSTSQHGQDPDDRYWIYSTTILEEEFILDCNMFTFNFSIVVNHEAAQMSAEGV</sequence>
<organism evidence="1 2">
    <name type="scientific">Crucibulum laeve</name>
    <dbReference type="NCBI Taxonomy" id="68775"/>
    <lineage>
        <taxon>Eukaryota</taxon>
        <taxon>Fungi</taxon>
        <taxon>Dikarya</taxon>
        <taxon>Basidiomycota</taxon>
        <taxon>Agaricomycotina</taxon>
        <taxon>Agaricomycetes</taxon>
        <taxon>Agaricomycetidae</taxon>
        <taxon>Agaricales</taxon>
        <taxon>Agaricineae</taxon>
        <taxon>Nidulariaceae</taxon>
        <taxon>Crucibulum</taxon>
    </lineage>
</organism>
<dbReference type="OrthoDB" id="341421at2759"/>
<dbReference type="STRING" id="68775.A0A5C3M152"/>
<dbReference type="Proteomes" id="UP000308652">
    <property type="component" value="Unassembled WGS sequence"/>
</dbReference>